<dbReference type="SUPFAM" id="SSF46689">
    <property type="entry name" value="Homeodomain-like"/>
    <property type="match status" value="1"/>
</dbReference>
<keyword evidence="2" id="KW-0238">DNA-binding</keyword>
<dbReference type="Gene3D" id="1.10.10.60">
    <property type="entry name" value="Homeodomain-like"/>
    <property type="match status" value="2"/>
</dbReference>
<dbReference type="AlphaFoldDB" id="A0A0R1VM05"/>
<protein>
    <submittedName>
        <fullName evidence="5">Regulatory protein</fullName>
    </submittedName>
</protein>
<dbReference type="InterPro" id="IPR009057">
    <property type="entry name" value="Homeodomain-like_sf"/>
</dbReference>
<accession>A0A0R1VM05</accession>
<dbReference type="InterPro" id="IPR037923">
    <property type="entry name" value="HTH-like"/>
</dbReference>
<evidence type="ECO:0000313" key="6">
    <source>
        <dbReference type="Proteomes" id="UP000051307"/>
    </source>
</evidence>
<name>A0A0R1VM05_9LACO</name>
<dbReference type="PANTHER" id="PTHR43280:SF28">
    <property type="entry name" value="HTH-TYPE TRANSCRIPTIONAL ACTIVATOR RHAS"/>
    <property type="match status" value="1"/>
</dbReference>
<dbReference type="PATRIC" id="fig|1423767.3.peg.1603"/>
<keyword evidence="3" id="KW-0804">Transcription</keyword>
<sequence>MDMDMAAVALDQYLASILKSNSTDRNEIKLEAGNPDFDLFTIYLENHNTGIHRYQMDVSTILYVAKGTVTIKSGEKIITMKSGNVLLLTEGWKYEVKSQKEDSVLVKLKFKPGFVYREYFKYFSYKGKRESKVIEQIIDSLGNEHVLWLKNNQITRASQIMQHIIGGYLNNDLFAKALIQAELTVMLIISIRTQRMATPTNLDKTKFEKKSLDNYIDAHFADVSLADAAKYFGFNPNYFSNMVKAKTGKSFVDHVDERRMQEARELLAQPDISLKEIIGRVGYSSKSFFYKKFNQYYHMTPAAMREELFRQANINLK</sequence>
<dbReference type="GO" id="GO:0003700">
    <property type="term" value="F:DNA-binding transcription factor activity"/>
    <property type="evidence" value="ECO:0007669"/>
    <property type="project" value="InterPro"/>
</dbReference>
<dbReference type="GO" id="GO:0043565">
    <property type="term" value="F:sequence-specific DNA binding"/>
    <property type="evidence" value="ECO:0007669"/>
    <property type="project" value="InterPro"/>
</dbReference>
<evidence type="ECO:0000256" key="3">
    <source>
        <dbReference type="ARBA" id="ARBA00023163"/>
    </source>
</evidence>
<dbReference type="SUPFAM" id="SSF51215">
    <property type="entry name" value="Regulatory protein AraC"/>
    <property type="match status" value="1"/>
</dbReference>
<reference evidence="5 6" key="1">
    <citation type="journal article" date="2015" name="Genome Announc.">
        <title>Expanding the biotechnology potential of lactobacilli through comparative genomics of 213 strains and associated genera.</title>
        <authorList>
            <person name="Sun Z."/>
            <person name="Harris H.M."/>
            <person name="McCann A."/>
            <person name="Guo C."/>
            <person name="Argimon S."/>
            <person name="Zhang W."/>
            <person name="Yang X."/>
            <person name="Jeffery I.B."/>
            <person name="Cooney J.C."/>
            <person name="Kagawa T.F."/>
            <person name="Liu W."/>
            <person name="Song Y."/>
            <person name="Salvetti E."/>
            <person name="Wrobel A."/>
            <person name="Rasinkangas P."/>
            <person name="Parkhill J."/>
            <person name="Rea M.C."/>
            <person name="O'Sullivan O."/>
            <person name="Ritari J."/>
            <person name="Douillard F.P."/>
            <person name="Paul Ross R."/>
            <person name="Yang R."/>
            <person name="Briner A.E."/>
            <person name="Felis G.E."/>
            <person name="de Vos W.M."/>
            <person name="Barrangou R."/>
            <person name="Klaenhammer T.R."/>
            <person name="Caufield P.W."/>
            <person name="Cui Y."/>
            <person name="Zhang H."/>
            <person name="O'Toole P.W."/>
        </authorList>
    </citation>
    <scope>NUCLEOTIDE SEQUENCE [LARGE SCALE GENOMIC DNA]</scope>
    <source>
        <strain evidence="5 6">DSM 16761</strain>
    </source>
</reference>
<dbReference type="eggNOG" id="COG2207">
    <property type="taxonomic scope" value="Bacteria"/>
</dbReference>
<keyword evidence="1" id="KW-0805">Transcription regulation</keyword>
<dbReference type="EMBL" id="AZFU01000003">
    <property type="protein sequence ID" value="KRM06878.1"/>
    <property type="molecule type" value="Genomic_DNA"/>
</dbReference>
<dbReference type="Pfam" id="PF12833">
    <property type="entry name" value="HTH_18"/>
    <property type="match status" value="1"/>
</dbReference>
<dbReference type="PANTHER" id="PTHR43280">
    <property type="entry name" value="ARAC-FAMILY TRANSCRIPTIONAL REGULATOR"/>
    <property type="match status" value="1"/>
</dbReference>
<comment type="caution">
    <text evidence="5">The sequence shown here is derived from an EMBL/GenBank/DDBJ whole genome shotgun (WGS) entry which is preliminary data.</text>
</comment>
<gene>
    <name evidence="5" type="ORF">FC59_GL001545</name>
</gene>
<organism evidence="5 6">
    <name type="scientific">Lactobacillus kitasatonis DSM 16761 = JCM 1039</name>
    <dbReference type="NCBI Taxonomy" id="1423767"/>
    <lineage>
        <taxon>Bacteria</taxon>
        <taxon>Bacillati</taxon>
        <taxon>Bacillota</taxon>
        <taxon>Bacilli</taxon>
        <taxon>Lactobacillales</taxon>
        <taxon>Lactobacillaceae</taxon>
        <taxon>Lactobacillus</taxon>
    </lineage>
</organism>
<dbReference type="InterPro" id="IPR018060">
    <property type="entry name" value="HTH_AraC"/>
</dbReference>
<evidence type="ECO:0000256" key="2">
    <source>
        <dbReference type="ARBA" id="ARBA00023125"/>
    </source>
</evidence>
<proteinExistence type="predicted"/>
<evidence type="ECO:0000256" key="1">
    <source>
        <dbReference type="ARBA" id="ARBA00023015"/>
    </source>
</evidence>
<dbReference type="SMART" id="SM00342">
    <property type="entry name" value="HTH_ARAC"/>
    <property type="match status" value="1"/>
</dbReference>
<evidence type="ECO:0000259" key="4">
    <source>
        <dbReference type="PROSITE" id="PS01124"/>
    </source>
</evidence>
<feature type="domain" description="HTH araC/xylS-type" evidence="4">
    <location>
        <begin position="210"/>
        <end position="307"/>
    </location>
</feature>
<evidence type="ECO:0000313" key="5">
    <source>
        <dbReference type="EMBL" id="KRM06878.1"/>
    </source>
</evidence>
<dbReference type="Proteomes" id="UP000051307">
    <property type="component" value="Unassembled WGS sequence"/>
</dbReference>
<dbReference type="PROSITE" id="PS01124">
    <property type="entry name" value="HTH_ARAC_FAMILY_2"/>
    <property type="match status" value="1"/>
</dbReference>